<dbReference type="Proteomes" id="UP000250990">
    <property type="component" value="Segment"/>
</dbReference>
<gene>
    <name evidence="1" type="primary">18</name>
    <name evidence="1" type="ORF">PBI_PERCIVAL_18</name>
</gene>
<evidence type="ECO:0000313" key="2">
    <source>
        <dbReference type="Proteomes" id="UP000250990"/>
    </source>
</evidence>
<name>A0A2Z4Q6J1_9CAUD</name>
<reference evidence="2" key="1">
    <citation type="submission" date="2018-04" db="EMBL/GenBank/DDBJ databases">
        <authorList>
            <person name="Go L.Y."/>
            <person name="Mitchell J.A."/>
        </authorList>
    </citation>
    <scope>NUCLEOTIDE SEQUENCE [LARGE SCALE GENOMIC DNA]</scope>
</reference>
<keyword evidence="2" id="KW-1185">Reference proteome</keyword>
<accession>A0A2Z4Q6J1</accession>
<protein>
    <submittedName>
        <fullName evidence="1">Uncharacterized protein</fullName>
    </submittedName>
</protein>
<dbReference type="EMBL" id="MH271308">
    <property type="protein sequence ID" value="AWY05706.1"/>
    <property type="molecule type" value="Genomic_DNA"/>
</dbReference>
<proteinExistence type="predicted"/>
<evidence type="ECO:0000313" key="1">
    <source>
        <dbReference type="EMBL" id="AWY05706.1"/>
    </source>
</evidence>
<sequence>MTECIQCHQLAVDPADPPRYDVLAETPTGPYCAECWEVTVTARETDTP</sequence>
<organism evidence="1 2">
    <name type="scientific">Microbacterium phage Percival</name>
    <dbReference type="NCBI Taxonomy" id="2201439"/>
    <lineage>
        <taxon>Viruses</taxon>
        <taxon>Duplodnaviria</taxon>
        <taxon>Heunggongvirae</taxon>
        <taxon>Uroviricota</taxon>
        <taxon>Caudoviricetes</taxon>
        <taxon>Casidaviridae</taxon>
        <taxon>Percivalvirus</taxon>
        <taxon>Percivalvirus percival</taxon>
    </lineage>
</organism>